<proteinExistence type="inferred from homology"/>
<dbReference type="PANTHER" id="PTHR43736">
    <property type="entry name" value="ADP-RIBOSE PYROPHOSPHATASE"/>
    <property type="match status" value="1"/>
</dbReference>
<reference evidence="4 5" key="1">
    <citation type="journal article" date="2015" name="Nature">
        <title>rRNA introns, odd ribosomes, and small enigmatic genomes across a large radiation of phyla.</title>
        <authorList>
            <person name="Brown C.T."/>
            <person name="Hug L.A."/>
            <person name="Thomas B.C."/>
            <person name="Sharon I."/>
            <person name="Castelle C.J."/>
            <person name="Singh A."/>
            <person name="Wilkins M.J."/>
            <person name="Williams K.H."/>
            <person name="Banfield J.F."/>
        </authorList>
    </citation>
    <scope>NUCLEOTIDE SEQUENCE [LARGE SCALE GENOMIC DNA]</scope>
</reference>
<feature type="domain" description="Nudix hydrolase" evidence="3">
    <location>
        <begin position="11"/>
        <end position="143"/>
    </location>
</feature>
<dbReference type="InterPro" id="IPR015797">
    <property type="entry name" value="NUDIX_hydrolase-like_dom_sf"/>
</dbReference>
<comment type="similarity">
    <text evidence="2">Belongs to the Nudix hydrolase family.</text>
</comment>
<evidence type="ECO:0000259" key="3">
    <source>
        <dbReference type="PROSITE" id="PS51462"/>
    </source>
</evidence>
<evidence type="ECO:0000256" key="2">
    <source>
        <dbReference type="RuleBase" id="RU003476"/>
    </source>
</evidence>
<dbReference type="EMBL" id="LCLM01000048">
    <property type="protein sequence ID" value="KKU15997.1"/>
    <property type="molecule type" value="Genomic_DNA"/>
</dbReference>
<comment type="caution">
    <text evidence="4">The sequence shown here is derived from an EMBL/GenBank/DDBJ whole genome shotgun (WGS) entry which is preliminary data.</text>
</comment>
<dbReference type="Proteomes" id="UP000034922">
    <property type="component" value="Unassembled WGS sequence"/>
</dbReference>
<dbReference type="AlphaFoldDB" id="A0A0G1N6P7"/>
<evidence type="ECO:0000256" key="1">
    <source>
        <dbReference type="ARBA" id="ARBA00022801"/>
    </source>
</evidence>
<dbReference type="GO" id="GO:0016787">
    <property type="term" value="F:hydrolase activity"/>
    <property type="evidence" value="ECO:0007669"/>
    <property type="project" value="UniProtKB-KW"/>
</dbReference>
<evidence type="ECO:0000313" key="4">
    <source>
        <dbReference type="EMBL" id="KKU15997.1"/>
    </source>
</evidence>
<dbReference type="PANTHER" id="PTHR43736:SF1">
    <property type="entry name" value="DIHYDRONEOPTERIN TRIPHOSPHATE DIPHOSPHATASE"/>
    <property type="match status" value="1"/>
</dbReference>
<evidence type="ECO:0000313" key="5">
    <source>
        <dbReference type="Proteomes" id="UP000034922"/>
    </source>
</evidence>
<dbReference type="PROSITE" id="PS00893">
    <property type="entry name" value="NUDIX_BOX"/>
    <property type="match status" value="1"/>
</dbReference>
<dbReference type="SUPFAM" id="SSF55811">
    <property type="entry name" value="Nudix"/>
    <property type="match status" value="1"/>
</dbReference>
<organism evidence="4 5">
    <name type="scientific">Candidatus Woesebacteria bacterium GW2011_GWC2_45_9</name>
    <dbReference type="NCBI Taxonomy" id="1618589"/>
    <lineage>
        <taxon>Bacteria</taxon>
        <taxon>Candidatus Woeseibacteriota</taxon>
    </lineage>
</organism>
<dbReference type="Gene3D" id="3.90.79.10">
    <property type="entry name" value="Nucleoside Triphosphate Pyrophosphohydrolase"/>
    <property type="match status" value="1"/>
</dbReference>
<gene>
    <name evidence="4" type="ORF">UX25_C0048G0014</name>
</gene>
<dbReference type="InterPro" id="IPR020084">
    <property type="entry name" value="NUDIX_hydrolase_CS"/>
</dbReference>
<dbReference type="PROSITE" id="PS51462">
    <property type="entry name" value="NUDIX"/>
    <property type="match status" value="1"/>
</dbReference>
<dbReference type="InterPro" id="IPR000086">
    <property type="entry name" value="NUDIX_hydrolase_dom"/>
</dbReference>
<keyword evidence="1 2" id="KW-0378">Hydrolase</keyword>
<protein>
    <submittedName>
        <fullName evidence="4">NUDIX hydrolase</fullName>
    </submittedName>
</protein>
<dbReference type="PRINTS" id="PR00502">
    <property type="entry name" value="NUDIXFAMILY"/>
</dbReference>
<dbReference type="Pfam" id="PF00293">
    <property type="entry name" value="NUDIX"/>
    <property type="match status" value="1"/>
</dbReference>
<dbReference type="InterPro" id="IPR020476">
    <property type="entry name" value="Nudix_hydrolase"/>
</dbReference>
<accession>A0A0G1N6P7</accession>
<sequence>MLQPERGEIKRSGETEGVIFLLYKNGKFLVEEVTRVESGFYGHVRIPGGKIEPGETPEEAVKREVKEELGVSPKSFIHFDTFEDVTLSGNYYVFHAFLVLDYDGEVKNQEPGKSNIYWLPIPEAWDSLKLASSRYVLCLSEKTLT</sequence>
<dbReference type="STRING" id="1618589.UX25_C0048G0014"/>
<name>A0A0G1N6P7_9BACT</name>